<dbReference type="EMBL" id="CP034348">
    <property type="protein sequence ID" value="QGX99298.1"/>
    <property type="molecule type" value="Genomic_DNA"/>
</dbReference>
<keyword evidence="2" id="KW-1185">Reference proteome</keyword>
<dbReference type="KEGG" id="rom:EI983_13895"/>
<dbReference type="AlphaFoldDB" id="A0A6I6J3D6"/>
<proteinExistence type="predicted"/>
<protein>
    <submittedName>
        <fullName evidence="1">Uncharacterized protein</fullName>
    </submittedName>
</protein>
<sequence>MSGLRDEIRAILREEIAALSRENPAANVPSCERVRITSGADLTRFAQDLVARASDPGFAARVARGEISFELEAYRPVGGPIVTAPARQAPDVLDKPLVTERDIAALTGGTRTLRLGKTSRLTPLARDEARRRGIRIERSET</sequence>
<dbReference type="OrthoDB" id="7746043at2"/>
<evidence type="ECO:0000313" key="2">
    <source>
        <dbReference type="Proteomes" id="UP000428330"/>
    </source>
</evidence>
<gene>
    <name evidence="1" type="ORF">EI983_13895</name>
</gene>
<accession>A0A6I6J3D6</accession>
<reference evidence="2" key="1">
    <citation type="submission" date="2018-12" db="EMBL/GenBank/DDBJ databases">
        <title>Complete genome sequence of Roseovarius sp. MME-070.</title>
        <authorList>
            <person name="Nam Y.-D."/>
            <person name="Kang J."/>
            <person name="Chung W.-H."/>
            <person name="Park Y.S."/>
        </authorList>
    </citation>
    <scope>NUCLEOTIDE SEQUENCE [LARGE SCALE GENOMIC DNA]</scope>
    <source>
        <strain evidence="2">MME-070</strain>
    </source>
</reference>
<dbReference type="RefSeq" id="WP_157707979.1">
    <property type="nucleotide sequence ID" value="NZ_CP034348.1"/>
</dbReference>
<dbReference type="Proteomes" id="UP000428330">
    <property type="component" value="Chromosome"/>
</dbReference>
<name>A0A6I6J3D6_9RHOB</name>
<evidence type="ECO:0000313" key="1">
    <source>
        <dbReference type="EMBL" id="QGX99298.1"/>
    </source>
</evidence>
<organism evidence="1 2">
    <name type="scientific">Roseovarius faecimaris</name>
    <dbReference type="NCBI Taxonomy" id="2494550"/>
    <lineage>
        <taxon>Bacteria</taxon>
        <taxon>Pseudomonadati</taxon>
        <taxon>Pseudomonadota</taxon>
        <taxon>Alphaproteobacteria</taxon>
        <taxon>Rhodobacterales</taxon>
        <taxon>Roseobacteraceae</taxon>
        <taxon>Roseovarius</taxon>
    </lineage>
</organism>